<feature type="transmembrane region" description="Helical" evidence="9">
    <location>
        <begin position="12"/>
        <end position="33"/>
    </location>
</feature>
<organism evidence="10 11">
    <name type="scientific">Tautonia plasticadhaerens</name>
    <dbReference type="NCBI Taxonomy" id="2527974"/>
    <lineage>
        <taxon>Bacteria</taxon>
        <taxon>Pseudomonadati</taxon>
        <taxon>Planctomycetota</taxon>
        <taxon>Planctomycetia</taxon>
        <taxon>Isosphaerales</taxon>
        <taxon>Isosphaeraceae</taxon>
        <taxon>Tautonia</taxon>
    </lineage>
</organism>
<dbReference type="OrthoDB" id="9775735at2"/>
<keyword evidence="4" id="KW-1003">Cell membrane</keyword>
<name>A0A518HCE3_9BACT</name>
<dbReference type="NCBIfam" id="TIGR00842">
    <property type="entry name" value="bcct"/>
    <property type="match status" value="1"/>
</dbReference>
<gene>
    <name evidence="10" type="primary">opuD</name>
    <name evidence="10" type="ORF">ElP_64650</name>
</gene>
<feature type="transmembrane region" description="Helical" evidence="9">
    <location>
        <begin position="447"/>
        <end position="467"/>
    </location>
</feature>
<evidence type="ECO:0000313" key="11">
    <source>
        <dbReference type="Proteomes" id="UP000317835"/>
    </source>
</evidence>
<feature type="transmembrane region" description="Helical" evidence="9">
    <location>
        <begin position="190"/>
        <end position="210"/>
    </location>
</feature>
<keyword evidence="5 9" id="KW-0812">Transmembrane</keyword>
<feature type="transmembrane region" description="Helical" evidence="9">
    <location>
        <begin position="132"/>
        <end position="161"/>
    </location>
</feature>
<keyword evidence="6 9" id="KW-1133">Transmembrane helix</keyword>
<feature type="transmembrane region" description="Helical" evidence="9">
    <location>
        <begin position="348"/>
        <end position="366"/>
    </location>
</feature>
<dbReference type="Proteomes" id="UP000317835">
    <property type="component" value="Chromosome"/>
</dbReference>
<keyword evidence="7 9" id="KW-0472">Membrane</keyword>
<keyword evidence="11" id="KW-1185">Reference proteome</keyword>
<protein>
    <submittedName>
        <fullName evidence="10">Glycine betaine transporter OpuD</fullName>
    </submittedName>
</protein>
<evidence type="ECO:0000256" key="3">
    <source>
        <dbReference type="ARBA" id="ARBA00022448"/>
    </source>
</evidence>
<feature type="transmembrane region" description="Helical" evidence="9">
    <location>
        <begin position="91"/>
        <end position="112"/>
    </location>
</feature>
<dbReference type="AlphaFoldDB" id="A0A518HCE3"/>
<keyword evidence="3" id="KW-0813">Transport</keyword>
<feature type="transmembrane region" description="Helical" evidence="9">
    <location>
        <begin position="53"/>
        <end position="71"/>
    </location>
</feature>
<evidence type="ECO:0000256" key="8">
    <source>
        <dbReference type="SAM" id="MobiDB-lite"/>
    </source>
</evidence>
<feature type="region of interest" description="Disordered" evidence="8">
    <location>
        <begin position="498"/>
        <end position="523"/>
    </location>
</feature>
<proteinExistence type="inferred from homology"/>
<evidence type="ECO:0000256" key="9">
    <source>
        <dbReference type="SAM" id="Phobius"/>
    </source>
</evidence>
<evidence type="ECO:0000256" key="7">
    <source>
        <dbReference type="ARBA" id="ARBA00023136"/>
    </source>
</evidence>
<feature type="transmembrane region" description="Helical" evidence="9">
    <location>
        <begin position="405"/>
        <end position="426"/>
    </location>
</feature>
<accession>A0A518HCE3</accession>
<dbReference type="InterPro" id="IPR000060">
    <property type="entry name" value="BCCT_transptr"/>
</dbReference>
<comment type="subcellular location">
    <subcellularLocation>
        <location evidence="1">Cell membrane</location>
        <topology evidence="1">Multi-pass membrane protein</topology>
    </subcellularLocation>
</comment>
<feature type="transmembrane region" description="Helical" evidence="9">
    <location>
        <begin position="314"/>
        <end position="336"/>
    </location>
</feature>
<dbReference type="Pfam" id="PF02028">
    <property type="entry name" value="BCCT"/>
    <property type="match status" value="1"/>
</dbReference>
<dbReference type="EMBL" id="CP036426">
    <property type="protein sequence ID" value="QDV38510.1"/>
    <property type="molecule type" value="Genomic_DNA"/>
</dbReference>
<evidence type="ECO:0000256" key="1">
    <source>
        <dbReference type="ARBA" id="ARBA00004651"/>
    </source>
</evidence>
<feature type="transmembrane region" description="Helical" evidence="9">
    <location>
        <begin position="230"/>
        <end position="251"/>
    </location>
</feature>
<dbReference type="GO" id="GO:0005886">
    <property type="term" value="C:plasma membrane"/>
    <property type="evidence" value="ECO:0007669"/>
    <property type="project" value="UniProtKB-SubCell"/>
</dbReference>
<feature type="transmembrane region" description="Helical" evidence="9">
    <location>
        <begin position="263"/>
        <end position="283"/>
    </location>
</feature>
<evidence type="ECO:0000313" key="10">
    <source>
        <dbReference type="EMBL" id="QDV38510.1"/>
    </source>
</evidence>
<dbReference type="KEGG" id="tpla:ElP_64650"/>
<dbReference type="PANTHER" id="PTHR30047">
    <property type="entry name" value="HIGH-AFFINITY CHOLINE TRANSPORT PROTEIN-RELATED"/>
    <property type="match status" value="1"/>
</dbReference>
<comment type="similarity">
    <text evidence="2">Belongs to the BCCT transporter (TC 2.A.15) family.</text>
</comment>
<evidence type="ECO:0000256" key="4">
    <source>
        <dbReference type="ARBA" id="ARBA00022475"/>
    </source>
</evidence>
<sequence length="523" mass="55696">MDDRPRPGRGRIGLFHVALPSCVIVALTGILWPETFSGAVSELTSTFFETLDWFFMGSVTGFLVLAAWLAIGPYGSITLGRPGDTPEFSTASWLAMLFAAGMGVGLLFWGVAEPMTHFASPPLGEPLSPEAARQAIVLTMLHWGFHAWAVYSVGALVLAYFHYRRGTSFLAGAPIRAAFTGRWVRPVADLADLVAVLAVALGVAGSLAMGVFQLQTGLNLVVGTPADATWFALLLLLVLFAAFMTSAATSLDKGIKILSNVNMSLAILLMAFVLLVGPTPFLLRCLITGLGDYLSALPSLSFRLYPHEDLREWVGSWTLTYFIWWIAWAPFVGIFIARISKGRTIRGFVAGVLLVPTAFSLVWFSVFGGMGIYEETHGAGGIASVVEEDVTTALFALLDRLPAPALLMGTALVLLFVFVVTSVDSATYVLGMLTSRGAMDPPRSRKFAWGITLAALGAALTLSKNIAVVRAGAISFALPLTLILLLQAAALVRSLATDPGRARGSGRTEGAAVDRPRPGVEEA</sequence>
<evidence type="ECO:0000256" key="2">
    <source>
        <dbReference type="ARBA" id="ARBA00005658"/>
    </source>
</evidence>
<dbReference type="PANTHER" id="PTHR30047:SF7">
    <property type="entry name" value="HIGH-AFFINITY CHOLINE TRANSPORT PROTEIN"/>
    <property type="match status" value="1"/>
</dbReference>
<dbReference type="GO" id="GO:0022857">
    <property type="term" value="F:transmembrane transporter activity"/>
    <property type="evidence" value="ECO:0007669"/>
    <property type="project" value="InterPro"/>
</dbReference>
<dbReference type="RefSeq" id="WP_145277051.1">
    <property type="nucleotide sequence ID" value="NZ_CP036426.1"/>
</dbReference>
<evidence type="ECO:0000256" key="5">
    <source>
        <dbReference type="ARBA" id="ARBA00022692"/>
    </source>
</evidence>
<feature type="transmembrane region" description="Helical" evidence="9">
    <location>
        <begin position="473"/>
        <end position="492"/>
    </location>
</feature>
<feature type="compositionally biased region" description="Basic and acidic residues" evidence="8">
    <location>
        <begin position="512"/>
        <end position="523"/>
    </location>
</feature>
<evidence type="ECO:0000256" key="6">
    <source>
        <dbReference type="ARBA" id="ARBA00022989"/>
    </source>
</evidence>
<reference evidence="10 11" key="1">
    <citation type="submission" date="2019-02" db="EMBL/GenBank/DDBJ databases">
        <title>Deep-cultivation of Planctomycetes and their phenomic and genomic characterization uncovers novel biology.</title>
        <authorList>
            <person name="Wiegand S."/>
            <person name="Jogler M."/>
            <person name="Boedeker C."/>
            <person name="Pinto D."/>
            <person name="Vollmers J."/>
            <person name="Rivas-Marin E."/>
            <person name="Kohn T."/>
            <person name="Peeters S.H."/>
            <person name="Heuer A."/>
            <person name="Rast P."/>
            <person name="Oberbeckmann S."/>
            <person name="Bunk B."/>
            <person name="Jeske O."/>
            <person name="Meyerdierks A."/>
            <person name="Storesund J.E."/>
            <person name="Kallscheuer N."/>
            <person name="Luecker S."/>
            <person name="Lage O.M."/>
            <person name="Pohl T."/>
            <person name="Merkel B.J."/>
            <person name="Hornburger P."/>
            <person name="Mueller R.-W."/>
            <person name="Bruemmer F."/>
            <person name="Labrenz M."/>
            <person name="Spormann A.M."/>
            <person name="Op den Camp H."/>
            <person name="Overmann J."/>
            <person name="Amann R."/>
            <person name="Jetten M.S.M."/>
            <person name="Mascher T."/>
            <person name="Medema M.H."/>
            <person name="Devos D.P."/>
            <person name="Kaster A.-K."/>
            <person name="Ovreas L."/>
            <person name="Rohde M."/>
            <person name="Galperin M.Y."/>
            <person name="Jogler C."/>
        </authorList>
    </citation>
    <scope>NUCLEOTIDE SEQUENCE [LARGE SCALE GENOMIC DNA]</scope>
    <source>
        <strain evidence="10 11">ElP</strain>
    </source>
</reference>